<gene>
    <name evidence="1" type="ORF">KHC33_01070</name>
</gene>
<dbReference type="GeneID" id="65095732"/>
<dbReference type="KEGG" id="mrtj:KHC33_01070"/>
<reference evidence="1 2" key="1">
    <citation type="submission" date="2021-05" db="EMBL/GenBank/DDBJ databases">
        <title>A novel Methanospirillum isolate from a pyrite-forming mixed culture.</title>
        <authorList>
            <person name="Bunk B."/>
            <person name="Sproer C."/>
            <person name="Spring S."/>
            <person name="Pester M."/>
        </authorList>
    </citation>
    <scope>NUCLEOTIDE SEQUENCE [LARGE SCALE GENOMIC DNA]</scope>
    <source>
        <strain evidence="1 2">J.3.6.1-F.2.7.3</strain>
    </source>
</reference>
<name>A0A8E7EHB8_9EURY</name>
<accession>A0A8E7EHB8</accession>
<evidence type="ECO:0008006" key="3">
    <source>
        <dbReference type="Google" id="ProtNLM"/>
    </source>
</evidence>
<evidence type="ECO:0000313" key="1">
    <source>
        <dbReference type="EMBL" id="QVV89158.1"/>
    </source>
</evidence>
<dbReference type="Proteomes" id="UP000680656">
    <property type="component" value="Chromosome"/>
</dbReference>
<organism evidence="1 2">
    <name type="scientific">Methanospirillum purgamenti</name>
    <dbReference type="NCBI Taxonomy" id="2834276"/>
    <lineage>
        <taxon>Archaea</taxon>
        <taxon>Methanobacteriati</taxon>
        <taxon>Methanobacteriota</taxon>
        <taxon>Stenosarchaea group</taxon>
        <taxon>Methanomicrobia</taxon>
        <taxon>Methanomicrobiales</taxon>
        <taxon>Methanospirillaceae</taxon>
        <taxon>Methanospirillum</taxon>
    </lineage>
</organism>
<keyword evidence="2" id="KW-1185">Reference proteome</keyword>
<dbReference type="RefSeq" id="WP_214419958.1">
    <property type="nucleotide sequence ID" value="NZ_CP075546.1"/>
</dbReference>
<proteinExistence type="predicted"/>
<dbReference type="EMBL" id="CP075546">
    <property type="protein sequence ID" value="QVV89158.1"/>
    <property type="molecule type" value="Genomic_DNA"/>
</dbReference>
<dbReference type="AlphaFoldDB" id="A0A8E7EHB8"/>
<protein>
    <recommendedName>
        <fullName evidence="3">TIGR04076 family protein</fullName>
    </recommendedName>
</protein>
<sequence length="176" mass="20242">MSTLIITQLPGETKCPWHSENQEKGKQYLWEDIFPSNLCPIMYHTLYPYFLGALFGAKYSYNDQGDCHVCCPAEKGVDVLVKVRPNDGLFEPGVPSDWRDVIHAEVIKVNGVCDYGYKIGDRFVFPTCMMKKFLCPAGFNNIFPFLTFDIPSCINLKKLRCPDWLENIYYSIEEES</sequence>
<evidence type="ECO:0000313" key="2">
    <source>
        <dbReference type="Proteomes" id="UP000680656"/>
    </source>
</evidence>